<evidence type="ECO:0000313" key="3">
    <source>
        <dbReference type="Proteomes" id="UP000708208"/>
    </source>
</evidence>
<comment type="caution">
    <text evidence="2">The sequence shown here is derived from an EMBL/GenBank/DDBJ whole genome shotgun (WGS) entry which is preliminary data.</text>
</comment>
<evidence type="ECO:0000313" key="2">
    <source>
        <dbReference type="EMBL" id="CAG7723313.1"/>
    </source>
</evidence>
<sequence>TVRTKDGLMKRPITRLVLLPKNPDLAQVATHPLELPSPALPEDTASRPAGYAGAKAL</sequence>
<proteinExistence type="predicted"/>
<name>A0A8J2JQ12_9HEXA</name>
<dbReference type="Proteomes" id="UP000708208">
    <property type="component" value="Unassembled WGS sequence"/>
</dbReference>
<protein>
    <submittedName>
        <fullName evidence="2">Uncharacterized protein</fullName>
    </submittedName>
</protein>
<feature type="region of interest" description="Disordered" evidence="1">
    <location>
        <begin position="33"/>
        <end position="57"/>
    </location>
</feature>
<dbReference type="AlphaFoldDB" id="A0A8J2JQ12"/>
<organism evidence="2 3">
    <name type="scientific">Allacma fusca</name>
    <dbReference type="NCBI Taxonomy" id="39272"/>
    <lineage>
        <taxon>Eukaryota</taxon>
        <taxon>Metazoa</taxon>
        <taxon>Ecdysozoa</taxon>
        <taxon>Arthropoda</taxon>
        <taxon>Hexapoda</taxon>
        <taxon>Collembola</taxon>
        <taxon>Symphypleona</taxon>
        <taxon>Sminthuridae</taxon>
        <taxon>Allacma</taxon>
    </lineage>
</organism>
<feature type="non-terminal residue" evidence="2">
    <location>
        <position position="1"/>
    </location>
</feature>
<reference evidence="2" key="1">
    <citation type="submission" date="2021-06" db="EMBL/GenBank/DDBJ databases">
        <authorList>
            <person name="Hodson N. C."/>
            <person name="Mongue J. A."/>
            <person name="Jaron S. K."/>
        </authorList>
    </citation>
    <scope>NUCLEOTIDE SEQUENCE</scope>
</reference>
<dbReference type="EMBL" id="CAJVCH010097783">
    <property type="protein sequence ID" value="CAG7723313.1"/>
    <property type="molecule type" value="Genomic_DNA"/>
</dbReference>
<evidence type="ECO:0000256" key="1">
    <source>
        <dbReference type="SAM" id="MobiDB-lite"/>
    </source>
</evidence>
<accession>A0A8J2JQ12</accession>
<gene>
    <name evidence="2" type="ORF">AFUS01_LOCUS12408</name>
</gene>
<keyword evidence="3" id="KW-1185">Reference proteome</keyword>